<gene>
    <name evidence="2" type="ORF">MPOCJGCO_2793</name>
</gene>
<organism evidence="2 3">
    <name type="scientific">Methylobacterium trifolii</name>
    <dbReference type="NCBI Taxonomy" id="1003092"/>
    <lineage>
        <taxon>Bacteria</taxon>
        <taxon>Pseudomonadati</taxon>
        <taxon>Pseudomonadota</taxon>
        <taxon>Alphaproteobacteria</taxon>
        <taxon>Hyphomicrobiales</taxon>
        <taxon>Methylobacteriaceae</taxon>
        <taxon>Methylobacterium</taxon>
    </lineage>
</organism>
<keyword evidence="3" id="KW-1185">Reference proteome</keyword>
<dbReference type="EMBL" id="BPRB01000156">
    <property type="protein sequence ID" value="GJE60679.1"/>
    <property type="molecule type" value="Genomic_DNA"/>
</dbReference>
<proteinExistence type="predicted"/>
<protein>
    <submittedName>
        <fullName evidence="2">Uncharacterized protein</fullName>
    </submittedName>
</protein>
<feature type="chain" id="PRO_5047439364" evidence="1">
    <location>
        <begin position="27"/>
        <end position="116"/>
    </location>
</feature>
<reference evidence="2" key="1">
    <citation type="journal article" date="2021" name="Front. Microbiol.">
        <title>Comprehensive Comparative Genomics and Phenotyping of Methylobacterium Species.</title>
        <authorList>
            <person name="Alessa O."/>
            <person name="Ogura Y."/>
            <person name="Fujitani Y."/>
            <person name="Takami H."/>
            <person name="Hayashi T."/>
            <person name="Sahin N."/>
            <person name="Tani A."/>
        </authorList>
    </citation>
    <scope>NUCLEOTIDE SEQUENCE</scope>
    <source>
        <strain evidence="2">DSM 23632</strain>
    </source>
</reference>
<feature type="signal peptide" evidence="1">
    <location>
        <begin position="1"/>
        <end position="26"/>
    </location>
</feature>
<sequence>MVSPARVTAWLAAWLLGVCAAGGTLAARTASQPRGAITFGGGDGRSCDAAIVIAGARDTGAGVKAQRRWIAEHLPGARRTGSALARRHGRVYEVVSLTGAGAPSVCFDVSGFFGSW</sequence>
<evidence type="ECO:0000313" key="2">
    <source>
        <dbReference type="EMBL" id="GJE60679.1"/>
    </source>
</evidence>
<accession>A0ABQ4U1H3</accession>
<evidence type="ECO:0000256" key="1">
    <source>
        <dbReference type="SAM" id="SignalP"/>
    </source>
</evidence>
<dbReference type="RefSeq" id="WP_238183294.1">
    <property type="nucleotide sequence ID" value="NZ_BPRB01000156.1"/>
</dbReference>
<reference evidence="2" key="2">
    <citation type="submission" date="2021-08" db="EMBL/GenBank/DDBJ databases">
        <authorList>
            <person name="Tani A."/>
            <person name="Ola A."/>
            <person name="Ogura Y."/>
            <person name="Katsura K."/>
            <person name="Hayashi T."/>
        </authorList>
    </citation>
    <scope>NUCLEOTIDE SEQUENCE</scope>
    <source>
        <strain evidence="2">DSM 23632</strain>
    </source>
</reference>
<name>A0ABQ4U1H3_9HYPH</name>
<evidence type="ECO:0000313" key="3">
    <source>
        <dbReference type="Proteomes" id="UP001055057"/>
    </source>
</evidence>
<dbReference type="Proteomes" id="UP001055057">
    <property type="component" value="Unassembled WGS sequence"/>
</dbReference>
<comment type="caution">
    <text evidence="2">The sequence shown here is derived from an EMBL/GenBank/DDBJ whole genome shotgun (WGS) entry which is preliminary data.</text>
</comment>
<keyword evidence="1" id="KW-0732">Signal</keyword>